<evidence type="ECO:0000313" key="2">
    <source>
        <dbReference type="EMBL" id="MFB9994775.1"/>
    </source>
</evidence>
<gene>
    <name evidence="2" type="ORF">ACFFLM_22735</name>
</gene>
<protein>
    <submittedName>
        <fullName evidence="2">Uncharacterized protein</fullName>
    </submittedName>
</protein>
<reference evidence="2 3" key="1">
    <citation type="submission" date="2024-09" db="EMBL/GenBank/DDBJ databases">
        <authorList>
            <person name="Sun Q."/>
            <person name="Mori K."/>
        </authorList>
    </citation>
    <scope>NUCLEOTIDE SEQUENCE [LARGE SCALE GENOMIC DNA]</scope>
    <source>
        <strain evidence="2 3">JCM 13503</strain>
    </source>
</reference>
<organism evidence="2 3">
    <name type="scientific">Deinococcus oregonensis</name>
    <dbReference type="NCBI Taxonomy" id="1805970"/>
    <lineage>
        <taxon>Bacteria</taxon>
        <taxon>Thermotogati</taxon>
        <taxon>Deinococcota</taxon>
        <taxon>Deinococci</taxon>
        <taxon>Deinococcales</taxon>
        <taxon>Deinococcaceae</taxon>
        <taxon>Deinococcus</taxon>
    </lineage>
</organism>
<name>A0ABV6B752_9DEIO</name>
<proteinExistence type="predicted"/>
<dbReference type="EMBL" id="JBHLYR010000065">
    <property type="protein sequence ID" value="MFB9994775.1"/>
    <property type="molecule type" value="Genomic_DNA"/>
</dbReference>
<evidence type="ECO:0000313" key="3">
    <source>
        <dbReference type="Proteomes" id="UP001589733"/>
    </source>
</evidence>
<accession>A0ABV6B752</accession>
<dbReference type="Proteomes" id="UP001589733">
    <property type="component" value="Unassembled WGS sequence"/>
</dbReference>
<feature type="region of interest" description="Disordered" evidence="1">
    <location>
        <begin position="1"/>
        <end position="28"/>
    </location>
</feature>
<sequence length="106" mass="11459">MVPHTVKKSSESDEVSAGRDCGPDPSSPYLVGAGTTFTSSGAGHFHFNLPSSGAMNRVELTNGRIIGSDGTVILVKNRFWFVVDANGVTRVERNNYEKNALRCQRS</sequence>
<comment type="caution">
    <text evidence="2">The sequence shown here is derived from an EMBL/GenBank/DDBJ whole genome shotgun (WGS) entry which is preliminary data.</text>
</comment>
<dbReference type="RefSeq" id="WP_380016057.1">
    <property type="nucleotide sequence ID" value="NZ_JBHLYR010000065.1"/>
</dbReference>
<keyword evidence="3" id="KW-1185">Reference proteome</keyword>
<evidence type="ECO:0000256" key="1">
    <source>
        <dbReference type="SAM" id="MobiDB-lite"/>
    </source>
</evidence>